<dbReference type="RefSeq" id="XP_056031750.1">
    <property type="nucleotide sequence ID" value="XM_056170858.1"/>
</dbReference>
<reference evidence="4" key="1">
    <citation type="submission" date="2022-09" db="EMBL/GenBank/DDBJ databases">
        <title>Chromosome-level assembly of Trichoderma breve T069, a fungus used in development of biopesticide product.</title>
        <authorList>
            <person name="Lin R."/>
            <person name="Liu T."/>
        </authorList>
    </citation>
    <scope>NUCLEOTIDE SEQUENCE</scope>
    <source>
        <strain evidence="4">T069</strain>
    </source>
</reference>
<dbReference type="AlphaFoldDB" id="A0A9W9BI58"/>
<organism evidence="4 5">
    <name type="scientific">Trichoderma breve</name>
    <dbReference type="NCBI Taxonomy" id="2034170"/>
    <lineage>
        <taxon>Eukaryota</taxon>
        <taxon>Fungi</taxon>
        <taxon>Dikarya</taxon>
        <taxon>Ascomycota</taxon>
        <taxon>Pezizomycotina</taxon>
        <taxon>Sordariomycetes</taxon>
        <taxon>Hypocreomycetidae</taxon>
        <taxon>Hypocreales</taxon>
        <taxon>Hypocreaceae</taxon>
        <taxon>Trichoderma</taxon>
    </lineage>
</organism>
<proteinExistence type="predicted"/>
<protein>
    <submittedName>
        <fullName evidence="4">Ankyrin repeats (3 copies) domain-containing protein</fullName>
    </submittedName>
</protein>
<evidence type="ECO:0000256" key="1">
    <source>
        <dbReference type="ARBA" id="ARBA00022737"/>
    </source>
</evidence>
<dbReference type="InterPro" id="IPR002110">
    <property type="entry name" value="Ankyrin_rpt"/>
</dbReference>
<evidence type="ECO:0000256" key="3">
    <source>
        <dbReference type="PROSITE-ProRule" id="PRU00023"/>
    </source>
</evidence>
<dbReference type="GeneID" id="80865546"/>
<keyword evidence="2 3" id="KW-0040">ANK repeat</keyword>
<dbReference type="SUPFAM" id="SSF48403">
    <property type="entry name" value="Ankyrin repeat"/>
    <property type="match status" value="1"/>
</dbReference>
<dbReference type="Pfam" id="PF00023">
    <property type="entry name" value="Ank"/>
    <property type="match status" value="1"/>
</dbReference>
<dbReference type="PANTHER" id="PTHR24198:SF165">
    <property type="entry name" value="ANKYRIN REPEAT-CONTAINING PROTEIN-RELATED"/>
    <property type="match status" value="1"/>
</dbReference>
<keyword evidence="5" id="KW-1185">Reference proteome</keyword>
<comment type="caution">
    <text evidence="4">The sequence shown here is derived from an EMBL/GenBank/DDBJ whole genome shotgun (WGS) entry which is preliminary data.</text>
</comment>
<dbReference type="InterPro" id="IPR036770">
    <property type="entry name" value="Ankyrin_rpt-contain_sf"/>
</dbReference>
<sequence length="365" mass="40544">MDDVEINTKDDFNKTPLLWATAGEHTEVVKLLLDSESIDSHTVDNFGQSPLWWAVETENEVVVELLFHRDPNIRNNISQTILRKALHKGNRRMFEALLSKSDVDLNAVDDDGQTLLLWATKRGDAVTVKTLLALNKSFDVNTQGQEPRTPLWWAVTMGNEEITRLLLCSEGVDINSKSIHGQTPLWCAISTGRLSILTILLREEGIKVNGIDRSGRTPLLLAEYYRWQSRTLREKETAANGAEKIIDLLLLKCINVNAVDAASRTALAIAAKKGQSGVAERLLTVENIDVTLQDKDGATALWHAVDNRSESIVSLLLAHADNEVNTRNDVDQSPLLIATIYGYTEIFRLLLDEDGIDINGTDLIG</sequence>
<feature type="repeat" description="ANK" evidence="3">
    <location>
        <begin position="180"/>
        <end position="213"/>
    </location>
</feature>
<dbReference type="Proteomes" id="UP001140511">
    <property type="component" value="Unassembled WGS sequence"/>
</dbReference>
<dbReference type="EMBL" id="JAOPEN010000002">
    <property type="protein sequence ID" value="KAJ4862694.1"/>
    <property type="molecule type" value="Genomic_DNA"/>
</dbReference>
<gene>
    <name evidence="4" type="ORF">T069G_03648</name>
</gene>
<dbReference type="Gene3D" id="1.25.40.20">
    <property type="entry name" value="Ankyrin repeat-containing domain"/>
    <property type="match status" value="3"/>
</dbReference>
<evidence type="ECO:0000313" key="5">
    <source>
        <dbReference type="Proteomes" id="UP001140511"/>
    </source>
</evidence>
<evidence type="ECO:0000256" key="2">
    <source>
        <dbReference type="ARBA" id="ARBA00023043"/>
    </source>
</evidence>
<dbReference type="PANTHER" id="PTHR24198">
    <property type="entry name" value="ANKYRIN REPEAT AND PROTEIN KINASE DOMAIN-CONTAINING PROTEIN"/>
    <property type="match status" value="1"/>
</dbReference>
<keyword evidence="1" id="KW-0677">Repeat</keyword>
<dbReference type="PROSITE" id="PS50088">
    <property type="entry name" value="ANK_REPEAT"/>
    <property type="match status" value="1"/>
</dbReference>
<name>A0A9W9BI58_9HYPO</name>
<dbReference type="Pfam" id="PF12796">
    <property type="entry name" value="Ank_2"/>
    <property type="match status" value="3"/>
</dbReference>
<accession>A0A9W9BI58</accession>
<evidence type="ECO:0000313" key="4">
    <source>
        <dbReference type="EMBL" id="KAJ4862694.1"/>
    </source>
</evidence>
<dbReference type="SMART" id="SM00248">
    <property type="entry name" value="ANK"/>
    <property type="match status" value="10"/>
</dbReference>